<keyword evidence="1" id="KW-0472">Membrane</keyword>
<dbReference type="Proteomes" id="UP000594463">
    <property type="component" value="Chromosome"/>
</dbReference>
<feature type="transmembrane region" description="Helical" evidence="1">
    <location>
        <begin position="74"/>
        <end position="99"/>
    </location>
</feature>
<keyword evidence="3" id="KW-1185">Reference proteome</keyword>
<gene>
    <name evidence="2" type="ORF">RT761_00875</name>
</gene>
<keyword evidence="1" id="KW-0812">Transmembrane</keyword>
<protein>
    <submittedName>
        <fullName evidence="2">Uncharacterized protein</fullName>
    </submittedName>
</protein>
<organism evidence="2 3">
    <name type="scientific">Atribacter laminatus</name>
    <dbReference type="NCBI Taxonomy" id="2847778"/>
    <lineage>
        <taxon>Bacteria</taxon>
        <taxon>Pseudomonadati</taxon>
        <taxon>Atribacterota</taxon>
        <taxon>Atribacteria</taxon>
        <taxon>Atribacterales</taxon>
        <taxon>Atribacteraceae</taxon>
        <taxon>Atribacter</taxon>
    </lineage>
</organism>
<evidence type="ECO:0000256" key="1">
    <source>
        <dbReference type="SAM" id="Phobius"/>
    </source>
</evidence>
<keyword evidence="1" id="KW-1133">Transmembrane helix</keyword>
<dbReference type="KEGG" id="alam:RT761_00875"/>
<feature type="transmembrane region" description="Helical" evidence="1">
    <location>
        <begin position="45"/>
        <end position="62"/>
    </location>
</feature>
<proteinExistence type="predicted"/>
<feature type="transmembrane region" description="Helical" evidence="1">
    <location>
        <begin position="21"/>
        <end position="39"/>
    </location>
</feature>
<name>A0A7T1AKM6_ATRLM</name>
<feature type="transmembrane region" description="Helical" evidence="1">
    <location>
        <begin position="139"/>
        <end position="159"/>
    </location>
</feature>
<reference evidence="2 3" key="1">
    <citation type="journal article" date="2021" name="Nat. Commun.">
        <title>Isolation of a member of the candidate phylum Atribacteria reveals a unique cell membrane structure.</title>
        <authorList>
            <person name="Taiki K."/>
            <person name="Nobu M.K."/>
            <person name="Kusada H."/>
            <person name="Meng X.-Y."/>
            <person name="Hosoki N."/>
            <person name="Uematsu K."/>
            <person name="Yoshioka H."/>
            <person name="Kamagata Y."/>
            <person name="Tamaki H."/>
        </authorList>
    </citation>
    <scope>NUCLEOTIDE SEQUENCE [LARGE SCALE GENOMIC DNA]</scope>
    <source>
        <strain evidence="2 3">RT761</strain>
    </source>
</reference>
<evidence type="ECO:0000313" key="2">
    <source>
        <dbReference type="EMBL" id="QPM67663.1"/>
    </source>
</evidence>
<dbReference type="RefSeq" id="WP_218112852.1">
    <property type="nucleotide sequence ID" value="NZ_CP065383.1"/>
</dbReference>
<dbReference type="EMBL" id="CP065383">
    <property type="protein sequence ID" value="QPM67663.1"/>
    <property type="molecule type" value="Genomic_DNA"/>
</dbReference>
<evidence type="ECO:0000313" key="3">
    <source>
        <dbReference type="Proteomes" id="UP000594463"/>
    </source>
</evidence>
<sequence>MGKGEDEGGIFTIHDSLFTKFLGRNMLIIVHSLWGLTLATQTHNIIFLLLGGLGGHILLDAIPHRDLTTVSQVIIDIIIAATISLFCLKVFSLPFVFVWSVLFSTLPDVEVAFRYYSKWKGVYFPSHLPSWHGILNSRLGMIMNFLTGLTLLLIFLINIKKAL</sequence>
<dbReference type="AlphaFoldDB" id="A0A7T1AKM6"/>
<accession>A0A7T1AKM6</accession>